<name>A0AA90Y712_9GAMM</name>
<dbReference type="RefSeq" id="WP_138070052.1">
    <property type="nucleotide sequence ID" value="NZ_CP110790.1"/>
</dbReference>
<protein>
    <submittedName>
        <fullName evidence="1">Uncharacterized protein</fullName>
    </submittedName>
</protein>
<reference evidence="1" key="1">
    <citation type="submission" date="2020-03" db="EMBL/GenBank/DDBJ databases">
        <authorList>
            <person name="Kislichkina A."/>
            <person name="Dentovskaya S."/>
            <person name="Shaikhutdinov R."/>
            <person name="Ivanov S."/>
            <person name="Sizova A."/>
            <person name="Solomentsev V."/>
            <person name="Bogun A."/>
        </authorList>
    </citation>
    <scope>NUCLEOTIDE SEQUENCE</scope>
    <source>
        <strain evidence="1">SCPM-O-B-8025</strain>
    </source>
</reference>
<comment type="caution">
    <text evidence="1">The sequence shown here is derived from an EMBL/GenBank/DDBJ whole genome shotgun (WGS) entry which is preliminary data.</text>
</comment>
<organism evidence="1 2">
    <name type="scientific">Yersinia massiliensis</name>
    <dbReference type="NCBI Taxonomy" id="419257"/>
    <lineage>
        <taxon>Bacteria</taxon>
        <taxon>Pseudomonadati</taxon>
        <taxon>Pseudomonadota</taxon>
        <taxon>Gammaproteobacteria</taxon>
        <taxon>Enterobacterales</taxon>
        <taxon>Yersiniaceae</taxon>
        <taxon>Yersinia</taxon>
    </lineage>
</organism>
<dbReference type="AlphaFoldDB" id="A0AA90Y712"/>
<gene>
    <name evidence="1" type="ORF">HB980_21275</name>
</gene>
<evidence type="ECO:0000313" key="2">
    <source>
        <dbReference type="Proteomes" id="UP000698240"/>
    </source>
</evidence>
<dbReference type="EMBL" id="JAASAN010000023">
    <property type="protein sequence ID" value="NIL29059.1"/>
    <property type="molecule type" value="Genomic_DNA"/>
</dbReference>
<dbReference type="Proteomes" id="UP000698240">
    <property type="component" value="Unassembled WGS sequence"/>
</dbReference>
<sequence length="117" mass="13273">MMNIKNYPDSIDLLDFFDSEPVFIDLSSGTYSYQVTDCLGINVTFTFSVVEGWISAEVKIGDKKIQYFIVEGVSEFSIVKDVMAEYISVKTLSIDRECKVELKIKPNIILNISSIIR</sequence>
<dbReference type="CDD" id="cd20698">
    <property type="entry name" value="CdiI_Kp-like"/>
    <property type="match status" value="1"/>
</dbReference>
<accession>A0AA90Y712</accession>
<proteinExistence type="predicted"/>
<evidence type="ECO:0000313" key="1">
    <source>
        <dbReference type="EMBL" id="NIL29059.1"/>
    </source>
</evidence>